<dbReference type="InterPro" id="IPR008767">
    <property type="entry name" value="Phage_SPP1_head-tail_adaptor"/>
</dbReference>
<protein>
    <submittedName>
        <fullName evidence="1">Phage head-tail adaptor</fullName>
    </submittedName>
</protein>
<organism evidence="1 2">
    <name type="scientific">Evansella cellulosilytica (strain ATCC 21833 / DSM 2522 / FERM P-1141 / JCM 9156 / N-4)</name>
    <name type="common">Bacillus cellulosilyticus</name>
    <dbReference type="NCBI Taxonomy" id="649639"/>
    <lineage>
        <taxon>Bacteria</taxon>
        <taxon>Bacillati</taxon>
        <taxon>Bacillota</taxon>
        <taxon>Bacilli</taxon>
        <taxon>Bacillales</taxon>
        <taxon>Bacillaceae</taxon>
        <taxon>Evansella</taxon>
    </lineage>
</organism>
<dbReference type="InterPro" id="IPR038666">
    <property type="entry name" value="SSP1_head-tail_sf"/>
</dbReference>
<dbReference type="STRING" id="649639.Bcell_2727"/>
<gene>
    <name evidence="1" type="ordered locus">Bcell_2727</name>
</gene>
<dbReference type="Proteomes" id="UP000001401">
    <property type="component" value="Chromosome"/>
</dbReference>
<dbReference type="KEGG" id="bco:Bcell_2727"/>
<dbReference type="NCBIfam" id="TIGR01563">
    <property type="entry name" value="gp16_SPP1"/>
    <property type="match status" value="1"/>
</dbReference>
<reference evidence="1" key="1">
    <citation type="submission" date="2010-12" db="EMBL/GenBank/DDBJ databases">
        <title>Complete sequence of Bacillus cellulosilyticus DSM 2522.</title>
        <authorList>
            <consortium name="US DOE Joint Genome Institute"/>
            <person name="Lucas S."/>
            <person name="Copeland A."/>
            <person name="Lapidus A."/>
            <person name="Cheng J.-F."/>
            <person name="Bruce D."/>
            <person name="Goodwin L."/>
            <person name="Pitluck S."/>
            <person name="Chertkov O."/>
            <person name="Detter J.C."/>
            <person name="Han C."/>
            <person name="Tapia R."/>
            <person name="Land M."/>
            <person name="Hauser L."/>
            <person name="Jeffries C."/>
            <person name="Kyrpides N."/>
            <person name="Ivanova N."/>
            <person name="Mikhailova N."/>
            <person name="Brumm P."/>
            <person name="Mead D."/>
            <person name="Woyke T."/>
        </authorList>
    </citation>
    <scope>NUCLEOTIDE SEQUENCE [LARGE SCALE GENOMIC DNA]</scope>
    <source>
        <strain evidence="1">DSM 2522</strain>
    </source>
</reference>
<dbReference type="RefSeq" id="WP_013489315.1">
    <property type="nucleotide sequence ID" value="NC_014829.1"/>
</dbReference>
<keyword evidence="2" id="KW-1185">Reference proteome</keyword>
<dbReference type="EMBL" id="CP002394">
    <property type="protein sequence ID" value="ADU30982.1"/>
    <property type="molecule type" value="Genomic_DNA"/>
</dbReference>
<sequence length="109" mass="12682">MNPGRARHRITFLSPPEKGDFSSHNDLGNWPEYTTVWAELETKPGRFFSGSDRNFLQSMKVFKIRYRKDLEDNESMRVMYKGKPYELVEPISNVDGMNIDLLVVLQAVK</sequence>
<dbReference type="OrthoDB" id="9808209at2"/>
<name>E6TVG5_EVAC2</name>
<dbReference type="HOGENOM" id="CLU_147810_1_2_9"/>
<proteinExistence type="predicted"/>
<dbReference type="Gene3D" id="2.40.10.270">
    <property type="entry name" value="Bacteriophage SPP1 head-tail adaptor protein"/>
    <property type="match status" value="1"/>
</dbReference>
<dbReference type="AlphaFoldDB" id="E6TVG5"/>
<accession>E6TVG5</accession>
<evidence type="ECO:0000313" key="1">
    <source>
        <dbReference type="EMBL" id="ADU30982.1"/>
    </source>
</evidence>
<evidence type="ECO:0000313" key="2">
    <source>
        <dbReference type="Proteomes" id="UP000001401"/>
    </source>
</evidence>
<dbReference type="Pfam" id="PF05521">
    <property type="entry name" value="Phage_HCP"/>
    <property type="match status" value="1"/>
</dbReference>